<dbReference type="RefSeq" id="WP_138647986.1">
    <property type="nucleotide sequence ID" value="NZ_VCKW01000159.1"/>
</dbReference>
<comment type="caution">
    <text evidence="1">The sequence shown here is derived from an EMBL/GenBank/DDBJ whole genome shotgun (WGS) entry which is preliminary data.</text>
</comment>
<gene>
    <name evidence="1" type="ORF">ETD83_26815</name>
</gene>
<protein>
    <submittedName>
        <fullName evidence="1">Uncharacterized protein</fullName>
    </submittedName>
</protein>
<evidence type="ECO:0000313" key="1">
    <source>
        <dbReference type="EMBL" id="TMQ92655.1"/>
    </source>
</evidence>
<evidence type="ECO:0000313" key="2">
    <source>
        <dbReference type="Proteomes" id="UP000309174"/>
    </source>
</evidence>
<dbReference type="OrthoDB" id="5193909at2"/>
<dbReference type="EMBL" id="VCKW01000159">
    <property type="protein sequence ID" value="TMQ92655.1"/>
    <property type="molecule type" value="Genomic_DNA"/>
</dbReference>
<reference evidence="1 2" key="1">
    <citation type="submission" date="2019-05" db="EMBL/GenBank/DDBJ databases">
        <title>Draft genome sequence of Actinomadura sp. 14C53.</title>
        <authorList>
            <person name="Saricaoglu S."/>
            <person name="Isik K."/>
        </authorList>
    </citation>
    <scope>NUCLEOTIDE SEQUENCE [LARGE SCALE GENOMIC DNA]</scope>
    <source>
        <strain evidence="1 2">14C53</strain>
    </source>
</reference>
<dbReference type="Pfam" id="PF19953">
    <property type="entry name" value="EACC1"/>
    <property type="match status" value="1"/>
</dbReference>
<proteinExistence type="predicted"/>
<name>A0A5C4J658_9ACTN</name>
<accession>A0A5C4J658</accession>
<keyword evidence="2" id="KW-1185">Reference proteome</keyword>
<dbReference type="AlphaFoldDB" id="A0A5C4J658"/>
<sequence length="140" mass="15099">MQRDAFLGEALIINENGPVAGNGELSTFTLVSADGASELSVQMASSLSDDFRDHLVARGFRVPEGSARAVTEIVTATAGNPAAWTAVGGMVVAFLRRHRGKVHRFKVEGRSYSVEGYSAKQAERLAKAMIEMSRDREDRG</sequence>
<dbReference type="InterPro" id="IPR045428">
    <property type="entry name" value="EACC1"/>
</dbReference>
<organism evidence="1 2">
    <name type="scientific">Actinomadura soli</name>
    <dbReference type="NCBI Taxonomy" id="2508997"/>
    <lineage>
        <taxon>Bacteria</taxon>
        <taxon>Bacillati</taxon>
        <taxon>Actinomycetota</taxon>
        <taxon>Actinomycetes</taxon>
        <taxon>Streptosporangiales</taxon>
        <taxon>Thermomonosporaceae</taxon>
        <taxon>Actinomadura</taxon>
    </lineage>
</organism>
<dbReference type="Proteomes" id="UP000309174">
    <property type="component" value="Unassembled WGS sequence"/>
</dbReference>